<evidence type="ECO:0000256" key="4">
    <source>
        <dbReference type="ARBA" id="ARBA00022692"/>
    </source>
</evidence>
<evidence type="ECO:0000256" key="7">
    <source>
        <dbReference type="ARBA" id="ARBA00023065"/>
    </source>
</evidence>
<keyword evidence="7" id="KW-0406">Ion transport</keyword>
<feature type="domain" description="Cation/H+ exchanger transmembrane" evidence="11">
    <location>
        <begin position="13"/>
        <end position="406"/>
    </location>
</feature>
<keyword evidence="4 10" id="KW-0812">Transmembrane</keyword>
<feature type="transmembrane region" description="Helical" evidence="10">
    <location>
        <begin position="6"/>
        <end position="24"/>
    </location>
</feature>
<feature type="transmembrane region" description="Helical" evidence="10">
    <location>
        <begin position="240"/>
        <end position="260"/>
    </location>
</feature>
<dbReference type="InterPro" id="IPR018422">
    <property type="entry name" value="Cation/H_exchanger_CPA1"/>
</dbReference>
<keyword evidence="3" id="KW-1003">Cell membrane</keyword>
<dbReference type="PANTHER" id="PTHR10110:SF86">
    <property type="entry name" value="SODIUM_HYDROGEN EXCHANGER 7"/>
    <property type="match status" value="1"/>
</dbReference>
<reference evidence="12 13" key="1">
    <citation type="submission" date="2021-06" db="EMBL/GenBank/DDBJ databases">
        <title>Enterococcus alishanensis sp. nov., a novel lactic acid bacterium isolated from fresh coffee beans.</title>
        <authorList>
            <person name="Chen Y.-S."/>
        </authorList>
    </citation>
    <scope>NUCLEOTIDE SEQUENCE [LARGE SCALE GENOMIC DNA]</scope>
    <source>
        <strain evidence="12 13">ALS3</strain>
    </source>
</reference>
<proteinExistence type="predicted"/>
<evidence type="ECO:0000259" key="11">
    <source>
        <dbReference type="Pfam" id="PF00999"/>
    </source>
</evidence>
<protein>
    <submittedName>
        <fullName evidence="12">Sodium:proton antiporter</fullName>
    </submittedName>
</protein>
<feature type="transmembrane region" description="Helical" evidence="10">
    <location>
        <begin position="216"/>
        <end position="234"/>
    </location>
</feature>
<keyword evidence="13" id="KW-1185">Reference proteome</keyword>
<dbReference type="InterPro" id="IPR006153">
    <property type="entry name" value="Cation/H_exchanger_TM"/>
</dbReference>
<feature type="transmembrane region" description="Helical" evidence="10">
    <location>
        <begin position="83"/>
        <end position="103"/>
    </location>
</feature>
<feature type="transmembrane region" description="Helical" evidence="10">
    <location>
        <begin position="384"/>
        <end position="407"/>
    </location>
</feature>
<keyword evidence="5 10" id="KW-1133">Transmembrane helix</keyword>
<sequence length="696" mass="77862">MGLIEIIIVIAIAITLSNIIAKILPNIPIFMIQILLGILLGFTELGRSITFEPEVFLVMIIAPLLFREGETADIPSILRHFKIILLLAFGGVILTIVGLGFALKGLIPTIPIAACLAFGASLGPTDAVAVGSLAKRLNIPNSVMHVLEGEGLINDATGVTAFQFALAALLTGQFSLVDASGTLLFSSIAGALAGFAVVFIKRQITNLIERISAQDISAYFMIELILPFAAYFVAELFHASGIIAAVVTGVLEAAGFRKITLFDAQLSNITESTWGTISFTLNGLVFIFLGIELTQVFSPVWTNRSYSNLHLVTIVLLLTALLFVLRFLFVTVYYVCTKGFKNTHRHIRERLLLTFGGVKGTVSIATIFILPATINGLEFRDRSLLLFITASVTFFTLIIGTFVLPLLSDGEKVPELEPKLMGIFREVIDNLESDLNQNELSEKEQFALQAVIANYQDRIQEAFNNAMPESSQQEFQEIQALIISVEQDGLDESFRNRTININAYRLYSRFISNVESSVAKQLLSFLSFWLIFVRRLIRIILHPKLAWQRRQKREEIVSNIDINALKSIFERNSQIILDSLDNLRDVYDEELIDFFIATRENLMLQVEGGGLFGTFLIQQDPIYSKELIRGYYLERKVIDEFEGAGEISTFSANEYRHRVNLLESYAMKKTTESSVHFRFRNKKQIAKEKADNLEDH</sequence>
<feature type="transmembrane region" description="Helical" evidence="10">
    <location>
        <begin position="351"/>
        <end position="372"/>
    </location>
</feature>
<evidence type="ECO:0000256" key="3">
    <source>
        <dbReference type="ARBA" id="ARBA00022475"/>
    </source>
</evidence>
<evidence type="ECO:0000256" key="2">
    <source>
        <dbReference type="ARBA" id="ARBA00022448"/>
    </source>
</evidence>
<name>A0ABS6TAP7_9ENTE</name>
<evidence type="ECO:0000256" key="9">
    <source>
        <dbReference type="ARBA" id="ARBA00023201"/>
    </source>
</evidence>
<dbReference type="EMBL" id="JAHUZB010000002">
    <property type="protein sequence ID" value="MBV7389974.1"/>
    <property type="molecule type" value="Genomic_DNA"/>
</dbReference>
<keyword evidence="6" id="KW-0915">Sodium</keyword>
<organism evidence="12 13">
    <name type="scientific">Enterococcus alishanensis</name>
    <dbReference type="NCBI Taxonomy" id="1303817"/>
    <lineage>
        <taxon>Bacteria</taxon>
        <taxon>Bacillati</taxon>
        <taxon>Bacillota</taxon>
        <taxon>Bacilli</taxon>
        <taxon>Lactobacillales</taxon>
        <taxon>Enterococcaceae</taxon>
        <taxon>Enterococcus</taxon>
    </lineage>
</organism>
<accession>A0ABS6TAP7</accession>
<keyword evidence="8 10" id="KW-0472">Membrane</keyword>
<evidence type="ECO:0000313" key="12">
    <source>
        <dbReference type="EMBL" id="MBV7389974.1"/>
    </source>
</evidence>
<dbReference type="PANTHER" id="PTHR10110">
    <property type="entry name" value="SODIUM/HYDROGEN EXCHANGER"/>
    <property type="match status" value="1"/>
</dbReference>
<evidence type="ECO:0000256" key="8">
    <source>
        <dbReference type="ARBA" id="ARBA00023136"/>
    </source>
</evidence>
<evidence type="ECO:0000256" key="5">
    <source>
        <dbReference type="ARBA" id="ARBA00022989"/>
    </source>
</evidence>
<comment type="subcellular location">
    <subcellularLocation>
        <location evidence="1">Cell membrane</location>
        <topology evidence="1">Multi-pass membrane protein</topology>
    </subcellularLocation>
</comment>
<dbReference type="Pfam" id="PF00999">
    <property type="entry name" value="Na_H_Exchanger"/>
    <property type="match status" value="1"/>
</dbReference>
<evidence type="ECO:0000256" key="1">
    <source>
        <dbReference type="ARBA" id="ARBA00004651"/>
    </source>
</evidence>
<dbReference type="Proteomes" id="UP000774130">
    <property type="component" value="Unassembled WGS sequence"/>
</dbReference>
<comment type="caution">
    <text evidence="12">The sequence shown here is derived from an EMBL/GenBank/DDBJ whole genome shotgun (WGS) entry which is preliminary data.</text>
</comment>
<keyword evidence="9" id="KW-0739">Sodium transport</keyword>
<evidence type="ECO:0000256" key="10">
    <source>
        <dbReference type="SAM" id="Phobius"/>
    </source>
</evidence>
<feature type="transmembrane region" description="Helical" evidence="10">
    <location>
        <begin position="311"/>
        <end position="335"/>
    </location>
</feature>
<dbReference type="RefSeq" id="WP_218325031.1">
    <property type="nucleotide sequence ID" value="NZ_JAHUZB010000002.1"/>
</dbReference>
<evidence type="ECO:0000313" key="13">
    <source>
        <dbReference type="Proteomes" id="UP000774130"/>
    </source>
</evidence>
<keyword evidence="2" id="KW-0813">Transport</keyword>
<evidence type="ECO:0000256" key="6">
    <source>
        <dbReference type="ARBA" id="ARBA00023053"/>
    </source>
</evidence>
<feature type="transmembrane region" description="Helical" evidence="10">
    <location>
        <begin position="272"/>
        <end position="291"/>
    </location>
</feature>
<feature type="transmembrane region" description="Helical" evidence="10">
    <location>
        <begin position="183"/>
        <end position="204"/>
    </location>
</feature>
<gene>
    <name evidence="12" type="ORF">KUA55_04725</name>
</gene>